<accession>A0ABU1MLJ2</accession>
<keyword evidence="2" id="KW-1185">Reference proteome</keyword>
<protein>
    <submittedName>
        <fullName evidence="1">Uncharacterized protein</fullName>
    </submittedName>
</protein>
<reference evidence="1 2" key="1">
    <citation type="submission" date="2023-07" db="EMBL/GenBank/DDBJ databases">
        <title>Sorghum-associated microbial communities from plants grown in Nebraska, USA.</title>
        <authorList>
            <person name="Schachtman D."/>
        </authorList>
    </citation>
    <scope>NUCLEOTIDE SEQUENCE [LARGE SCALE GENOMIC DNA]</scope>
    <source>
        <strain evidence="1 2">DS1027</strain>
    </source>
</reference>
<gene>
    <name evidence="1" type="ORF">J2792_002009</name>
</gene>
<proteinExistence type="predicted"/>
<dbReference type="Proteomes" id="UP001184150">
    <property type="component" value="Unassembled WGS sequence"/>
</dbReference>
<sequence>MNPDTRAMIAAVAFASTTGKTVAGLFDHAAGRDLRVAAERRGDQVQGFDGERNVAFAGTLPEIHDDGSKAFVSFTIDGEQVRGFDRASGAHFEARVGDGVVQVFDHAQSTWFAYDVQDAQATSSYLRSNS</sequence>
<evidence type="ECO:0000313" key="1">
    <source>
        <dbReference type="EMBL" id="MDR6511137.1"/>
    </source>
</evidence>
<name>A0ABU1MLJ2_9SPHN</name>
<organism evidence="1 2">
    <name type="scientific">Novosphingobium capsulatum</name>
    <dbReference type="NCBI Taxonomy" id="13688"/>
    <lineage>
        <taxon>Bacteria</taxon>
        <taxon>Pseudomonadati</taxon>
        <taxon>Pseudomonadota</taxon>
        <taxon>Alphaproteobacteria</taxon>
        <taxon>Sphingomonadales</taxon>
        <taxon>Sphingomonadaceae</taxon>
        <taxon>Novosphingobium</taxon>
    </lineage>
</organism>
<evidence type="ECO:0000313" key="2">
    <source>
        <dbReference type="Proteomes" id="UP001184150"/>
    </source>
</evidence>
<dbReference type="EMBL" id="JAVDRD010000004">
    <property type="protein sequence ID" value="MDR6511137.1"/>
    <property type="molecule type" value="Genomic_DNA"/>
</dbReference>
<comment type="caution">
    <text evidence="1">The sequence shown here is derived from an EMBL/GenBank/DDBJ whole genome shotgun (WGS) entry which is preliminary data.</text>
</comment>